<dbReference type="SUPFAM" id="SSF52540">
    <property type="entry name" value="P-loop containing nucleoside triphosphate hydrolases"/>
    <property type="match status" value="1"/>
</dbReference>
<organism evidence="2 3">
    <name type="scientific">Actinoplanes nipponensis</name>
    <dbReference type="NCBI Taxonomy" id="135950"/>
    <lineage>
        <taxon>Bacteria</taxon>
        <taxon>Bacillati</taxon>
        <taxon>Actinomycetota</taxon>
        <taxon>Actinomycetes</taxon>
        <taxon>Micromonosporales</taxon>
        <taxon>Micromonosporaceae</taxon>
        <taxon>Actinoplanes</taxon>
    </lineage>
</organism>
<dbReference type="Proteomes" id="UP000647172">
    <property type="component" value="Unassembled WGS sequence"/>
</dbReference>
<evidence type="ECO:0000313" key="3">
    <source>
        <dbReference type="Proteomes" id="UP000647172"/>
    </source>
</evidence>
<comment type="caution">
    <text evidence="2">The sequence shown here is derived from an EMBL/GenBank/DDBJ whole genome shotgun (WGS) entry which is preliminary data.</text>
</comment>
<evidence type="ECO:0000313" key="2">
    <source>
        <dbReference type="EMBL" id="GIE51714.1"/>
    </source>
</evidence>
<evidence type="ECO:0000259" key="1">
    <source>
        <dbReference type="Pfam" id="PF05729"/>
    </source>
</evidence>
<accession>A0A919JRM4</accession>
<dbReference type="Gene3D" id="3.40.50.300">
    <property type="entry name" value="P-loop containing nucleotide triphosphate hydrolases"/>
    <property type="match status" value="1"/>
</dbReference>
<dbReference type="Pfam" id="PF05729">
    <property type="entry name" value="NACHT"/>
    <property type="match status" value="1"/>
</dbReference>
<protein>
    <recommendedName>
        <fullName evidence="1">NACHT domain-containing protein</fullName>
    </recommendedName>
</protein>
<dbReference type="InterPro" id="IPR027417">
    <property type="entry name" value="P-loop_NTPase"/>
</dbReference>
<reference evidence="2" key="1">
    <citation type="submission" date="2021-01" db="EMBL/GenBank/DDBJ databases">
        <title>Whole genome shotgun sequence of Actinoplanes nipponensis NBRC 14063.</title>
        <authorList>
            <person name="Komaki H."/>
            <person name="Tamura T."/>
        </authorList>
    </citation>
    <scope>NUCLEOTIDE SEQUENCE</scope>
    <source>
        <strain evidence="2">NBRC 14063</strain>
    </source>
</reference>
<dbReference type="RefSeq" id="WP_203772497.1">
    <property type="nucleotide sequence ID" value="NZ_BAAAYJ010000097.1"/>
</dbReference>
<feature type="domain" description="NACHT" evidence="1">
    <location>
        <begin position="200"/>
        <end position="367"/>
    </location>
</feature>
<dbReference type="AlphaFoldDB" id="A0A919JRM4"/>
<name>A0A919JRM4_9ACTN</name>
<gene>
    <name evidence="2" type="ORF">Ani05nite_52480</name>
</gene>
<dbReference type="InterPro" id="IPR007111">
    <property type="entry name" value="NACHT_NTPase"/>
</dbReference>
<proteinExistence type="predicted"/>
<keyword evidence="3" id="KW-1185">Reference proteome</keyword>
<sequence>MSDNVPTPKEFEDTVRRVARALWPSAARGGAEMVNNREVDGVFRTDEVIHMVEATMNEKVDKARQDGPKLRDHLKRNRSGRGLFAKAWFVTYKDPTAHQREVLHKEFDPNIEVISFERFRAKLVDAREYLELRDKVDWGSASNPQSQSKTKLLPYVPLTIEPVLDEASRDGRRTRVNSRPALPGTLNVEQVVALVEKGERVALLGDYGAGKSMTMRELHAHLGRRYLSGASLRFPITLSLRKHYGQDDPDEAIHRHAKYIGYDHPNKLVRAWRAGYVHVLLDGFDELAAPGWSGSLDHLRENRREATRLIAEFATNTSEEAGVVVAGRRFYFDSLQEMSGSLFDQRDHVRLALNSFTDAQTRLFLEYFKKWDYALPVWLPTRPLLLGHLAAEELLDDIARQAPSSRAEGWDWLLDRVSDREAFIKQGIDGSAVRAVIENLASIARGTLNGVGPVTPFDIANAFTEVRHKQPSDKDLTLLQRLPGLGGEEEDLENGTRRFVDVDLASAAQAAHVSQFIRNPFADNAHRRAHEWTSSMEPLGVEVAAHQTAEVEDGQLKSALSAALRADCDELAADIVRVASINGIDISRSPSGPLTISEAIIPSFDIGEDGPDLSGVSFSHCIFLELTVSGDLATDRIPFFSECSFESVLGRLGPSDLPGSRFSDCEFNDFPDSGDSNAAILDSSSLRPGTRVVMILLRKLYLQRGSGRRDSALPRGMKTADARLVQPALRLLERENLVFRSRVGKSLIWLPDRSSGPRVRAFLLSPRAGDDPLVEASAAITG</sequence>
<dbReference type="EMBL" id="BOMQ01000061">
    <property type="protein sequence ID" value="GIE51714.1"/>
    <property type="molecule type" value="Genomic_DNA"/>
</dbReference>